<evidence type="ECO:0000313" key="2">
    <source>
        <dbReference type="EMBL" id="MFC4347648.1"/>
    </source>
</evidence>
<sequence>MLKNLLIFVMISCLTTSVLAAKTPEEEAAETMQAVGYYLETFASLEDEQALAKAYSGIARAWEHFIQIVDPGEPAVGQFAVLRAQAATAARDRKRVVAAWHAAIKYNQGVNNAQRLMALNVQAAHASAKVKEFEAARQFFAAARAYTFTRGDNADSSRLFLRIQELSLLGGSMRWRNLKDALADLRVFSEKFPMWSLSRLEAVLSETEIRLAFQPEEADKRADLSRLKAEITLIADGLAEQLPSGYLSRVREVYYTLEDNYRL</sequence>
<evidence type="ECO:0008006" key="4">
    <source>
        <dbReference type="Google" id="ProtNLM"/>
    </source>
</evidence>
<dbReference type="RefSeq" id="WP_068149254.1">
    <property type="nucleotide sequence ID" value="NZ_JBHSCR010000004.1"/>
</dbReference>
<keyword evidence="3" id="KW-1185">Reference proteome</keyword>
<accession>A0ABV8U8V0</accession>
<proteinExistence type="predicted"/>
<feature type="chain" id="PRO_5045849229" description="Outer membrane lipoprotein BamD-like domain-containing protein" evidence="1">
    <location>
        <begin position="21"/>
        <end position="263"/>
    </location>
</feature>
<name>A0ABV8U8V0_9PROT</name>
<evidence type="ECO:0000313" key="3">
    <source>
        <dbReference type="Proteomes" id="UP001595776"/>
    </source>
</evidence>
<dbReference type="Proteomes" id="UP001595776">
    <property type="component" value="Unassembled WGS sequence"/>
</dbReference>
<protein>
    <recommendedName>
        <fullName evidence="4">Outer membrane lipoprotein BamD-like domain-containing protein</fullName>
    </recommendedName>
</protein>
<reference evidence="3" key="1">
    <citation type="journal article" date="2019" name="Int. J. Syst. Evol. Microbiol.">
        <title>The Global Catalogue of Microorganisms (GCM) 10K type strain sequencing project: providing services to taxonomists for standard genome sequencing and annotation.</title>
        <authorList>
            <consortium name="The Broad Institute Genomics Platform"/>
            <consortium name="The Broad Institute Genome Sequencing Center for Infectious Disease"/>
            <person name="Wu L."/>
            <person name="Ma J."/>
        </authorList>
    </citation>
    <scope>NUCLEOTIDE SEQUENCE [LARGE SCALE GENOMIC DNA]</scope>
    <source>
        <strain evidence="3">CGMCC 1.15304</strain>
    </source>
</reference>
<organism evidence="2 3">
    <name type="scientific">Kordiimonas lipolytica</name>
    <dbReference type="NCBI Taxonomy" id="1662421"/>
    <lineage>
        <taxon>Bacteria</taxon>
        <taxon>Pseudomonadati</taxon>
        <taxon>Pseudomonadota</taxon>
        <taxon>Alphaproteobacteria</taxon>
        <taxon>Kordiimonadales</taxon>
        <taxon>Kordiimonadaceae</taxon>
        <taxon>Kordiimonas</taxon>
    </lineage>
</organism>
<dbReference type="EMBL" id="JBHSCR010000004">
    <property type="protein sequence ID" value="MFC4347648.1"/>
    <property type="molecule type" value="Genomic_DNA"/>
</dbReference>
<feature type="signal peptide" evidence="1">
    <location>
        <begin position="1"/>
        <end position="20"/>
    </location>
</feature>
<comment type="caution">
    <text evidence="2">The sequence shown here is derived from an EMBL/GenBank/DDBJ whole genome shotgun (WGS) entry which is preliminary data.</text>
</comment>
<gene>
    <name evidence="2" type="ORF">ACFO5Q_07290</name>
</gene>
<evidence type="ECO:0000256" key="1">
    <source>
        <dbReference type="SAM" id="SignalP"/>
    </source>
</evidence>
<keyword evidence="1" id="KW-0732">Signal</keyword>